<dbReference type="Proteomes" id="UP001295684">
    <property type="component" value="Unassembled WGS sequence"/>
</dbReference>
<feature type="compositionally biased region" description="Basic residues" evidence="1">
    <location>
        <begin position="93"/>
        <end position="107"/>
    </location>
</feature>
<keyword evidence="3" id="KW-1185">Reference proteome</keyword>
<evidence type="ECO:0000313" key="2">
    <source>
        <dbReference type="EMBL" id="CAI2362160.1"/>
    </source>
</evidence>
<reference evidence="2" key="1">
    <citation type="submission" date="2023-07" db="EMBL/GenBank/DDBJ databases">
        <authorList>
            <consortium name="AG Swart"/>
            <person name="Singh M."/>
            <person name="Singh A."/>
            <person name="Seah K."/>
            <person name="Emmerich C."/>
        </authorList>
    </citation>
    <scope>NUCLEOTIDE SEQUENCE</scope>
    <source>
        <strain evidence="2">DP1</strain>
    </source>
</reference>
<sequence length="126" mass="14274">MVEKKEKLVDRGVEMDGVGKTDGREEEKNGGAGVGSGVTEKGTMGALYARTQKKEESKDDQKLLKEIEQSQNWASNSMIICKPGRNRSETRGVSKRKLIKSSKKTYKRPNSQQKNIYKPKQKRWDV</sequence>
<protein>
    <submittedName>
        <fullName evidence="2">Uncharacterized protein</fullName>
    </submittedName>
</protein>
<name>A0AAD1X9A4_EUPCR</name>
<evidence type="ECO:0000313" key="3">
    <source>
        <dbReference type="Proteomes" id="UP001295684"/>
    </source>
</evidence>
<feature type="region of interest" description="Disordered" evidence="1">
    <location>
        <begin position="1"/>
        <end position="45"/>
    </location>
</feature>
<dbReference type="AlphaFoldDB" id="A0AAD1X9A4"/>
<accession>A0AAD1X9A4</accession>
<feature type="region of interest" description="Disordered" evidence="1">
    <location>
        <begin position="81"/>
        <end position="126"/>
    </location>
</feature>
<proteinExistence type="predicted"/>
<organism evidence="2 3">
    <name type="scientific">Euplotes crassus</name>
    <dbReference type="NCBI Taxonomy" id="5936"/>
    <lineage>
        <taxon>Eukaryota</taxon>
        <taxon>Sar</taxon>
        <taxon>Alveolata</taxon>
        <taxon>Ciliophora</taxon>
        <taxon>Intramacronucleata</taxon>
        <taxon>Spirotrichea</taxon>
        <taxon>Hypotrichia</taxon>
        <taxon>Euplotida</taxon>
        <taxon>Euplotidae</taxon>
        <taxon>Moneuplotes</taxon>
    </lineage>
</organism>
<evidence type="ECO:0000256" key="1">
    <source>
        <dbReference type="SAM" id="MobiDB-lite"/>
    </source>
</evidence>
<feature type="compositionally biased region" description="Basic and acidic residues" evidence="1">
    <location>
        <begin position="1"/>
        <end position="29"/>
    </location>
</feature>
<gene>
    <name evidence="2" type="ORF">ECRASSUSDP1_LOCUS3482</name>
</gene>
<dbReference type="EMBL" id="CAMPGE010003328">
    <property type="protein sequence ID" value="CAI2362160.1"/>
    <property type="molecule type" value="Genomic_DNA"/>
</dbReference>
<feature type="compositionally biased region" description="Basic residues" evidence="1">
    <location>
        <begin position="117"/>
        <end position="126"/>
    </location>
</feature>
<comment type="caution">
    <text evidence="2">The sequence shown here is derived from an EMBL/GenBank/DDBJ whole genome shotgun (WGS) entry which is preliminary data.</text>
</comment>